<evidence type="ECO:0000256" key="1">
    <source>
        <dbReference type="SAM" id="MobiDB-lite"/>
    </source>
</evidence>
<organism evidence="3 4">
    <name type="scientific">Smittium culicis</name>
    <dbReference type="NCBI Taxonomy" id="133412"/>
    <lineage>
        <taxon>Eukaryota</taxon>
        <taxon>Fungi</taxon>
        <taxon>Fungi incertae sedis</taxon>
        <taxon>Zoopagomycota</taxon>
        <taxon>Kickxellomycotina</taxon>
        <taxon>Harpellomycetes</taxon>
        <taxon>Harpellales</taxon>
        <taxon>Legeriomycetaceae</taxon>
        <taxon>Smittium</taxon>
    </lineage>
</organism>
<name>A0A1R1YIP5_9FUNG</name>
<gene>
    <name evidence="3" type="ORF">AYI69_g3833</name>
</gene>
<keyword evidence="2" id="KW-1133">Transmembrane helix</keyword>
<proteinExistence type="predicted"/>
<sequence>MFISAVTRRSMRSGISRQLKRSGDHHEVYSPNGQNLPFDTQKNSFKYTYTAFCVLPVALTAIAYWFQVDRKADKS</sequence>
<protein>
    <submittedName>
        <fullName evidence="3">Uncharacterized protein</fullName>
    </submittedName>
</protein>
<evidence type="ECO:0000313" key="4">
    <source>
        <dbReference type="Proteomes" id="UP000187429"/>
    </source>
</evidence>
<evidence type="ECO:0000256" key="2">
    <source>
        <dbReference type="SAM" id="Phobius"/>
    </source>
</evidence>
<keyword evidence="2" id="KW-0812">Transmembrane</keyword>
<feature type="transmembrane region" description="Helical" evidence="2">
    <location>
        <begin position="47"/>
        <end position="66"/>
    </location>
</feature>
<keyword evidence="2" id="KW-0472">Membrane</keyword>
<feature type="region of interest" description="Disordered" evidence="1">
    <location>
        <begin position="1"/>
        <end position="35"/>
    </location>
</feature>
<dbReference type="Proteomes" id="UP000187429">
    <property type="component" value="Unassembled WGS sequence"/>
</dbReference>
<dbReference type="OrthoDB" id="9974841at2759"/>
<evidence type="ECO:0000313" key="3">
    <source>
        <dbReference type="EMBL" id="OMJ26750.1"/>
    </source>
</evidence>
<reference evidence="4" key="1">
    <citation type="submission" date="2017-01" db="EMBL/GenBank/DDBJ databases">
        <authorList>
            <person name="Wang Y."/>
            <person name="White M."/>
            <person name="Kvist S."/>
            <person name="Moncalvo J.-M."/>
        </authorList>
    </citation>
    <scope>NUCLEOTIDE SEQUENCE [LARGE SCALE GENOMIC DNA]</scope>
    <source>
        <strain evidence="4">ID-206-W2</strain>
    </source>
</reference>
<keyword evidence="4" id="KW-1185">Reference proteome</keyword>
<dbReference type="EMBL" id="LSSM01001377">
    <property type="protein sequence ID" value="OMJ26750.1"/>
    <property type="molecule type" value="Genomic_DNA"/>
</dbReference>
<comment type="caution">
    <text evidence="3">The sequence shown here is derived from an EMBL/GenBank/DDBJ whole genome shotgun (WGS) entry which is preliminary data.</text>
</comment>
<accession>A0A1R1YIP5</accession>
<dbReference type="AlphaFoldDB" id="A0A1R1YIP5"/>